<evidence type="ECO:0000313" key="1">
    <source>
        <dbReference type="EMBL" id="GAN06481.1"/>
    </source>
</evidence>
<accession>A0A0C9M848</accession>
<dbReference type="SUPFAM" id="SSF81383">
    <property type="entry name" value="F-box domain"/>
    <property type="match status" value="1"/>
</dbReference>
<sequence length="395" mass="45191">MQMNSSQTTVFTNIPETLLTKILNNTNSLPDLAQYCLVCKSWNGLTKPLLRSRYAAKISDIPGAITNIIYYTDSVADLAKLRLVCKSWNAIAEPLMFRGRIKIKSSYAALALYGHLYKQPSYGKFIKYLHFDDDYIPMTIQRGLLNLSFTPNMERITGEIDDDDFYLMMNSIADKSRDKFDKLEAIPHPSYYSVVYNLTLLNFKSTLQEIIYSLRDESDEEFSPGWDFSSKFESFVNLVKLELEADLEAVFDLEGTLIGCSRLQELTLKAHFNDKVHVKSEVEAWAPSNVKIVDTVRKLVIARECRSDLLEYLLFKYPNTSTIDIDAARPLITANNNLHRTLNAIKTVRYHKVKIAVNTGNLIESLRFLIADGIRFRLNEDKETETVCIEISNLL</sequence>
<proteinExistence type="predicted"/>
<reference evidence="1" key="1">
    <citation type="submission" date="2014-09" db="EMBL/GenBank/DDBJ databases">
        <title>Draft genome sequence of an oleaginous Mucoromycotina fungus Mucor ambiguus NBRC6742.</title>
        <authorList>
            <person name="Takeda I."/>
            <person name="Yamane N."/>
            <person name="Morita T."/>
            <person name="Tamano K."/>
            <person name="Machida M."/>
            <person name="Baker S."/>
            <person name="Koike H."/>
        </authorList>
    </citation>
    <scope>NUCLEOTIDE SEQUENCE</scope>
    <source>
        <strain evidence="1">NBRC 6742</strain>
    </source>
</reference>
<evidence type="ECO:0008006" key="3">
    <source>
        <dbReference type="Google" id="ProtNLM"/>
    </source>
</evidence>
<organism evidence="1">
    <name type="scientific">Mucor ambiguus</name>
    <dbReference type="NCBI Taxonomy" id="91626"/>
    <lineage>
        <taxon>Eukaryota</taxon>
        <taxon>Fungi</taxon>
        <taxon>Fungi incertae sedis</taxon>
        <taxon>Mucoromycota</taxon>
        <taxon>Mucoromycotina</taxon>
        <taxon>Mucoromycetes</taxon>
        <taxon>Mucorales</taxon>
        <taxon>Mucorineae</taxon>
        <taxon>Mucoraceae</taxon>
        <taxon>Mucor</taxon>
    </lineage>
</organism>
<keyword evidence="2" id="KW-1185">Reference proteome</keyword>
<evidence type="ECO:0000313" key="2">
    <source>
        <dbReference type="Proteomes" id="UP000053815"/>
    </source>
</evidence>
<dbReference type="AlphaFoldDB" id="A0A0C9M848"/>
<name>A0A0C9M848_9FUNG</name>
<dbReference type="EMBL" id="DF836413">
    <property type="protein sequence ID" value="GAN06481.1"/>
    <property type="molecule type" value="Genomic_DNA"/>
</dbReference>
<dbReference type="Proteomes" id="UP000053815">
    <property type="component" value="Unassembled WGS sequence"/>
</dbReference>
<protein>
    <recommendedName>
        <fullName evidence="3">F-box domain-containing protein</fullName>
    </recommendedName>
</protein>
<dbReference type="OrthoDB" id="2272119at2759"/>
<gene>
    <name evidence="1" type="ORF">MAM1_0124c05965</name>
</gene>
<dbReference type="InterPro" id="IPR036047">
    <property type="entry name" value="F-box-like_dom_sf"/>
</dbReference>